<sequence>MPISPRPQQYSESPTLKQTLAILETVSTRYPRGRKEKEPEGKLSKLQQQQRMNIPVQLFKNTFIYDNDNKCSTKSMRSTLENESDIVTIAHVTLNKRYAKLSNNGITIFDNGKWRATSTLIKKIKYVHQTIEKLRIWVQITHLPGIKNEIADALSRLQRAEKDKLKEKIFQQTYLQMNLNGNHRFIFTTLLQSAAKIHANNKKTRRNSN</sequence>
<feature type="compositionally biased region" description="Basic and acidic residues" evidence="1">
    <location>
        <begin position="33"/>
        <end position="43"/>
    </location>
</feature>
<name>A0A5J4X628_9EUKA</name>
<comment type="caution">
    <text evidence="2">The sequence shown here is derived from an EMBL/GenBank/DDBJ whole genome shotgun (WGS) entry which is preliminary data.</text>
</comment>
<organism evidence="2 3">
    <name type="scientific">Streblomastix strix</name>
    <dbReference type="NCBI Taxonomy" id="222440"/>
    <lineage>
        <taxon>Eukaryota</taxon>
        <taxon>Metamonada</taxon>
        <taxon>Preaxostyla</taxon>
        <taxon>Oxymonadida</taxon>
        <taxon>Streblomastigidae</taxon>
        <taxon>Streblomastix</taxon>
    </lineage>
</organism>
<dbReference type="Proteomes" id="UP000324800">
    <property type="component" value="Unassembled WGS sequence"/>
</dbReference>
<accession>A0A5J4X628</accession>
<gene>
    <name evidence="2" type="ORF">EZS28_002007</name>
</gene>
<feature type="region of interest" description="Disordered" evidence="1">
    <location>
        <begin position="28"/>
        <end position="47"/>
    </location>
</feature>
<evidence type="ECO:0000256" key="1">
    <source>
        <dbReference type="SAM" id="MobiDB-lite"/>
    </source>
</evidence>
<reference evidence="2 3" key="1">
    <citation type="submission" date="2019-03" db="EMBL/GenBank/DDBJ databases">
        <title>Single cell metagenomics reveals metabolic interactions within the superorganism composed of flagellate Streblomastix strix and complex community of Bacteroidetes bacteria on its surface.</title>
        <authorList>
            <person name="Treitli S.C."/>
            <person name="Kolisko M."/>
            <person name="Husnik F."/>
            <person name="Keeling P."/>
            <person name="Hampl V."/>
        </authorList>
    </citation>
    <scope>NUCLEOTIDE SEQUENCE [LARGE SCALE GENOMIC DNA]</scope>
    <source>
        <strain evidence="2">ST1C</strain>
    </source>
</reference>
<evidence type="ECO:0000313" key="2">
    <source>
        <dbReference type="EMBL" id="KAA6402473.1"/>
    </source>
</evidence>
<dbReference type="AlphaFoldDB" id="A0A5J4X628"/>
<dbReference type="EMBL" id="SNRW01000229">
    <property type="protein sequence ID" value="KAA6402473.1"/>
    <property type="molecule type" value="Genomic_DNA"/>
</dbReference>
<protein>
    <submittedName>
        <fullName evidence="2">Uncharacterized protein</fullName>
    </submittedName>
</protein>
<evidence type="ECO:0000313" key="3">
    <source>
        <dbReference type="Proteomes" id="UP000324800"/>
    </source>
</evidence>
<proteinExistence type="predicted"/>